<keyword evidence="4" id="KW-1185">Reference proteome</keyword>
<keyword evidence="1" id="KW-0175">Coiled coil</keyword>
<feature type="coiled-coil region" evidence="1">
    <location>
        <begin position="83"/>
        <end position="110"/>
    </location>
</feature>
<evidence type="ECO:0000313" key="3">
    <source>
        <dbReference type="EMBL" id="NHO64552.1"/>
    </source>
</evidence>
<dbReference type="Proteomes" id="UP000787472">
    <property type="component" value="Unassembled WGS sequence"/>
</dbReference>
<dbReference type="InterPro" id="IPR049806">
    <property type="entry name" value="MasK-like_C"/>
</dbReference>
<dbReference type="NCBIfam" id="NF033768">
    <property type="entry name" value="myxo_SS_tail"/>
    <property type="match status" value="1"/>
</dbReference>
<feature type="compositionally biased region" description="Basic and acidic residues" evidence="2">
    <location>
        <begin position="220"/>
        <end position="241"/>
    </location>
</feature>
<evidence type="ECO:0000313" key="4">
    <source>
        <dbReference type="Proteomes" id="UP000787472"/>
    </source>
</evidence>
<accession>A0A9E5MJW5</accession>
<gene>
    <name evidence="3" type="ORF">G8770_03195</name>
</gene>
<dbReference type="EMBL" id="JAAONZ010000002">
    <property type="protein sequence ID" value="NHO64552.1"/>
    <property type="molecule type" value="Genomic_DNA"/>
</dbReference>
<reference evidence="3" key="1">
    <citation type="submission" date="2020-03" db="EMBL/GenBank/DDBJ databases">
        <authorList>
            <person name="Guo F."/>
        </authorList>
    </citation>
    <scope>NUCLEOTIDE SEQUENCE</scope>
    <source>
        <strain evidence="3">JCM 30134</strain>
    </source>
</reference>
<comment type="caution">
    <text evidence="3">The sequence shown here is derived from an EMBL/GenBank/DDBJ whole genome shotgun (WGS) entry which is preliminary data.</text>
</comment>
<dbReference type="RefSeq" id="WP_167181706.1">
    <property type="nucleotide sequence ID" value="NZ_JAAONZ010000002.1"/>
</dbReference>
<feature type="region of interest" description="Disordered" evidence="2">
    <location>
        <begin position="209"/>
        <end position="256"/>
    </location>
</feature>
<dbReference type="AlphaFoldDB" id="A0A9E5MJW5"/>
<proteinExistence type="predicted"/>
<name>A0A9E5MJW5_9GAMM</name>
<sequence>MTISLDKERLELEARLQGAEGRLQDLHQQLDEKAQELQAKLDSGQQFQLLGDICSSLHQLDEMGQASLFWGAKIPPEYQKKHLSRVQHQIAGFQQQLDAIRNEQEVLQQQVDAEHGAIGDLSYLLDDVLLQEEQQQSEYIVEREERELPFRPMLMPWLKQKEDQIRYRKAMGGMLAFLVLLNMLIVFWEIPEIPKEEIEVPEHLVQMVKKDKPKPKPPVKKPEPKEEPKKNEQKVAKDKPKPKPAPQQKEVARKKAEASGVLAFKDSFSDLLSDDVDQRLGASASLTNKAASAKGESSRSLVMSQAKATSGGINSAALSRGIGGTAGSRMGTGKSFSRVTSAIGTDMVADDRPLSDGVGPSRTDEEIQIVFDRYKATLYRIYNLELRKDPMLKGKMVLRITIEPNGAVSFAAVESTNMNSQQLVSGVLNRVKRFNFGPKEGVPTVTILYPIDFLPAA</sequence>
<organism evidence="3 4">
    <name type="scientific">Pseudomaricurvus hydrocarbonicus</name>
    <dbReference type="NCBI Taxonomy" id="1470433"/>
    <lineage>
        <taxon>Bacteria</taxon>
        <taxon>Pseudomonadati</taxon>
        <taxon>Pseudomonadota</taxon>
        <taxon>Gammaproteobacteria</taxon>
        <taxon>Cellvibrionales</taxon>
        <taxon>Cellvibrionaceae</taxon>
        <taxon>Pseudomaricurvus</taxon>
    </lineage>
</organism>
<protein>
    <submittedName>
        <fullName evidence="3">AgmX/PglI C-terminal domain-containing protein</fullName>
    </submittedName>
</protein>
<feature type="coiled-coil region" evidence="1">
    <location>
        <begin position="9"/>
        <end position="43"/>
    </location>
</feature>
<evidence type="ECO:0000256" key="1">
    <source>
        <dbReference type="SAM" id="Coils"/>
    </source>
</evidence>
<evidence type="ECO:0000256" key="2">
    <source>
        <dbReference type="SAM" id="MobiDB-lite"/>
    </source>
</evidence>